<name>A0A132MLW6_9ACTN</name>
<proteinExistence type="predicted"/>
<comment type="caution">
    <text evidence="1">The sequence shown here is derived from an EMBL/GenBank/DDBJ whole genome shotgun (WGS) entry which is preliminary data.</text>
</comment>
<dbReference type="Proteomes" id="UP000070188">
    <property type="component" value="Unassembled WGS sequence"/>
</dbReference>
<dbReference type="EMBL" id="LAXD01000001">
    <property type="protein sequence ID" value="KWW98783.1"/>
    <property type="molecule type" value="Genomic_DNA"/>
</dbReference>
<evidence type="ECO:0000313" key="1">
    <source>
        <dbReference type="EMBL" id="KWW98783.1"/>
    </source>
</evidence>
<dbReference type="PATRIC" id="fig|1469144.10.peg.506"/>
<organism evidence="1 2">
    <name type="scientific">Carbonactinospora thermoautotrophica</name>
    <dbReference type="NCBI Taxonomy" id="1469144"/>
    <lineage>
        <taxon>Bacteria</taxon>
        <taxon>Bacillati</taxon>
        <taxon>Actinomycetota</taxon>
        <taxon>Actinomycetes</taxon>
        <taxon>Kitasatosporales</taxon>
        <taxon>Carbonactinosporaceae</taxon>
        <taxon>Carbonactinospora</taxon>
    </lineage>
</organism>
<protein>
    <submittedName>
        <fullName evidence="1">Uncharacterized protein</fullName>
    </submittedName>
</protein>
<dbReference type="AlphaFoldDB" id="A0A132MLW6"/>
<sequence length="138" mass="15286">MTVMTGDESRWSVGYGTFVVKAWHCTMYRSACDWRSETMLVNNGGRIMDWIQNRSELEAHGPSATITISKNPEATLTMKSRSLGEVRWKRFVSNNVVTRGQMRPSWSTAWVSVRSCGSGDGPGSYGYVSEKCAYAGAA</sequence>
<evidence type="ECO:0000313" key="2">
    <source>
        <dbReference type="Proteomes" id="UP000070188"/>
    </source>
</evidence>
<gene>
    <name evidence="1" type="ORF">LI90_412</name>
</gene>
<accession>A0A132MLW6</accession>
<reference evidence="2" key="1">
    <citation type="submission" date="2015-04" db="EMBL/GenBank/DDBJ databases">
        <title>Physiological reanalysis, assessment of diazotrophy, and genome sequences of multiple isolates of Streptomyces thermoautotrophicus.</title>
        <authorList>
            <person name="MacKellar D.C."/>
            <person name="Lieber L."/>
            <person name="Norman J."/>
            <person name="Bolger A."/>
            <person name="Tobin C."/>
            <person name="Murray J.W."/>
            <person name="Chang R."/>
            <person name="Ford T."/>
            <person name="Nguyen P.Q."/>
            <person name="Woodward J."/>
            <person name="Permingeat H."/>
            <person name="Joshi N.S."/>
            <person name="Silver P.A."/>
            <person name="Usadel B."/>
            <person name="Rutherford A.W."/>
            <person name="Friesen M."/>
            <person name="Prell J."/>
        </authorList>
    </citation>
    <scope>NUCLEOTIDE SEQUENCE [LARGE SCALE GENOMIC DNA]</scope>
    <source>
        <strain evidence="2">H1</strain>
    </source>
</reference>
<keyword evidence="2" id="KW-1185">Reference proteome</keyword>